<name>A0A4R1RXB1_HYDET</name>
<dbReference type="PROSITE" id="PS00379">
    <property type="entry name" value="CDP_ALCOHOL_P_TRANSF"/>
    <property type="match status" value="1"/>
</dbReference>
<evidence type="ECO:0000256" key="6">
    <source>
        <dbReference type="ARBA" id="ARBA00014944"/>
    </source>
</evidence>
<keyword evidence="11" id="KW-0443">Lipid metabolism</keyword>
<evidence type="ECO:0000256" key="16">
    <source>
        <dbReference type="NCBIfam" id="TIGR00560"/>
    </source>
</evidence>
<dbReference type="EC" id="2.7.8.5" evidence="5 16"/>
<dbReference type="EMBL" id="SLUN01000009">
    <property type="protein sequence ID" value="TCL70820.1"/>
    <property type="molecule type" value="Genomic_DNA"/>
</dbReference>
<evidence type="ECO:0000313" key="19">
    <source>
        <dbReference type="EMBL" id="TCL70820.1"/>
    </source>
</evidence>
<comment type="pathway">
    <text evidence="3">Phospholipid metabolism; phosphatidylglycerol biosynthesis; phosphatidylglycerol from CDP-diacylglycerol: step 1/2.</text>
</comment>
<dbReference type="RefSeq" id="WP_132014091.1">
    <property type="nucleotide sequence ID" value="NZ_SLUN01000009.1"/>
</dbReference>
<keyword evidence="14" id="KW-1208">Phospholipid metabolism</keyword>
<dbReference type="NCBIfam" id="TIGR00560">
    <property type="entry name" value="pgsA"/>
    <property type="match status" value="1"/>
</dbReference>
<keyword evidence="20" id="KW-1185">Reference proteome</keyword>
<keyword evidence="10 18" id="KW-1133">Transmembrane helix</keyword>
<keyword evidence="13" id="KW-0594">Phospholipid biosynthesis</keyword>
<evidence type="ECO:0000256" key="18">
    <source>
        <dbReference type="SAM" id="Phobius"/>
    </source>
</evidence>
<dbReference type="InterPro" id="IPR050324">
    <property type="entry name" value="CDP-alcohol_PTase-I"/>
</dbReference>
<organism evidence="19 20">
    <name type="scientific">Hydrogenispora ethanolica</name>
    <dbReference type="NCBI Taxonomy" id="1082276"/>
    <lineage>
        <taxon>Bacteria</taxon>
        <taxon>Bacillati</taxon>
        <taxon>Bacillota</taxon>
        <taxon>Hydrogenispora</taxon>
    </lineage>
</organism>
<evidence type="ECO:0000256" key="5">
    <source>
        <dbReference type="ARBA" id="ARBA00013170"/>
    </source>
</evidence>
<keyword evidence="7" id="KW-0444">Lipid biosynthesis</keyword>
<evidence type="ECO:0000256" key="12">
    <source>
        <dbReference type="ARBA" id="ARBA00023136"/>
    </source>
</evidence>
<evidence type="ECO:0000313" key="20">
    <source>
        <dbReference type="Proteomes" id="UP000295008"/>
    </source>
</evidence>
<evidence type="ECO:0000256" key="3">
    <source>
        <dbReference type="ARBA" id="ARBA00005042"/>
    </source>
</evidence>
<evidence type="ECO:0000256" key="17">
    <source>
        <dbReference type="RuleBase" id="RU003750"/>
    </source>
</evidence>
<comment type="subcellular location">
    <subcellularLocation>
        <location evidence="2">Membrane</location>
        <topology evidence="2">Multi-pass membrane protein</topology>
    </subcellularLocation>
</comment>
<sequence>MSLANWITALRIILALVCVGILFWNIPGRDLLAAIIFIIAGLTDGLDGYAARIRKEITSFGKSFDPFADKVLIILTLVVLANLKRVPWPAVWIIILREVMITILRHFAGKKGLAIAASPWGKLKTFVQIVAIALIMLKIPYSLYFLWLAVLLTICSGLDYLWRWRGAFGMVDKNR</sequence>
<dbReference type="AlphaFoldDB" id="A0A4R1RXB1"/>
<feature type="transmembrane region" description="Helical" evidence="18">
    <location>
        <begin position="32"/>
        <end position="51"/>
    </location>
</feature>
<dbReference type="PANTHER" id="PTHR14269:SF62">
    <property type="entry name" value="CDP-DIACYLGLYCEROL--GLYCEROL-3-PHOSPHATE 3-PHOSPHATIDYLTRANSFERASE 1, CHLOROPLASTIC"/>
    <property type="match status" value="1"/>
</dbReference>
<dbReference type="InterPro" id="IPR004570">
    <property type="entry name" value="Phosphatidylglycerol_P_synth"/>
</dbReference>
<dbReference type="InterPro" id="IPR043130">
    <property type="entry name" value="CDP-OH_PTrfase_TM_dom"/>
</dbReference>
<dbReference type="GO" id="GO:0016020">
    <property type="term" value="C:membrane"/>
    <property type="evidence" value="ECO:0007669"/>
    <property type="project" value="UniProtKB-SubCell"/>
</dbReference>
<evidence type="ECO:0000256" key="1">
    <source>
        <dbReference type="ARBA" id="ARBA00003973"/>
    </source>
</evidence>
<keyword evidence="12 18" id="KW-0472">Membrane</keyword>
<evidence type="ECO:0000256" key="11">
    <source>
        <dbReference type="ARBA" id="ARBA00023098"/>
    </source>
</evidence>
<evidence type="ECO:0000256" key="14">
    <source>
        <dbReference type="ARBA" id="ARBA00023264"/>
    </source>
</evidence>
<dbReference type="PIRSF" id="PIRSF000847">
    <property type="entry name" value="Phos_ph_gly_syn"/>
    <property type="match status" value="1"/>
</dbReference>
<dbReference type="PANTHER" id="PTHR14269">
    <property type="entry name" value="CDP-DIACYLGLYCEROL--GLYCEROL-3-PHOSPHATE 3-PHOSPHATIDYLTRANSFERASE-RELATED"/>
    <property type="match status" value="1"/>
</dbReference>
<protein>
    <recommendedName>
        <fullName evidence="6 16">CDP-diacylglycerol--glycerol-3-phosphate 3-phosphatidyltransferase</fullName>
        <ecNumber evidence="5 16">2.7.8.5</ecNumber>
    </recommendedName>
</protein>
<evidence type="ECO:0000256" key="10">
    <source>
        <dbReference type="ARBA" id="ARBA00022989"/>
    </source>
</evidence>
<dbReference type="Pfam" id="PF01066">
    <property type="entry name" value="CDP-OH_P_transf"/>
    <property type="match status" value="1"/>
</dbReference>
<dbReference type="Proteomes" id="UP000295008">
    <property type="component" value="Unassembled WGS sequence"/>
</dbReference>
<dbReference type="GO" id="GO:0008444">
    <property type="term" value="F:CDP-diacylglycerol-glycerol-3-phosphate 3-phosphatidyltransferase activity"/>
    <property type="evidence" value="ECO:0007669"/>
    <property type="project" value="UniProtKB-UniRule"/>
</dbReference>
<dbReference type="GO" id="GO:0006655">
    <property type="term" value="P:phosphatidylglycerol biosynthetic process"/>
    <property type="evidence" value="ECO:0007669"/>
    <property type="project" value="UniProtKB-UniPathway"/>
</dbReference>
<evidence type="ECO:0000256" key="2">
    <source>
        <dbReference type="ARBA" id="ARBA00004141"/>
    </source>
</evidence>
<evidence type="ECO:0000256" key="15">
    <source>
        <dbReference type="ARBA" id="ARBA00048586"/>
    </source>
</evidence>
<accession>A0A4R1RXB1</accession>
<dbReference type="InterPro" id="IPR000462">
    <property type="entry name" value="CDP-OH_P_trans"/>
</dbReference>
<comment type="catalytic activity">
    <reaction evidence="15">
        <text>a CDP-1,2-diacyl-sn-glycerol + sn-glycerol 3-phosphate = a 1,2-diacyl-sn-glycero-3-phospho-(1'-sn-glycero-3'-phosphate) + CMP + H(+)</text>
        <dbReference type="Rhea" id="RHEA:12593"/>
        <dbReference type="ChEBI" id="CHEBI:15378"/>
        <dbReference type="ChEBI" id="CHEBI:57597"/>
        <dbReference type="ChEBI" id="CHEBI:58332"/>
        <dbReference type="ChEBI" id="CHEBI:60110"/>
        <dbReference type="ChEBI" id="CHEBI:60377"/>
        <dbReference type="EC" id="2.7.8.5"/>
    </reaction>
</comment>
<gene>
    <name evidence="19" type="ORF">EDC14_1009138</name>
</gene>
<dbReference type="UniPathway" id="UPA00084">
    <property type="reaction ID" value="UER00503"/>
</dbReference>
<evidence type="ECO:0000256" key="7">
    <source>
        <dbReference type="ARBA" id="ARBA00022516"/>
    </source>
</evidence>
<comment type="function">
    <text evidence="1">This protein catalyzes the committed step to the synthesis of the acidic phospholipids.</text>
</comment>
<dbReference type="OrthoDB" id="9796672at2"/>
<proteinExistence type="inferred from homology"/>
<keyword evidence="9 18" id="KW-0812">Transmembrane</keyword>
<evidence type="ECO:0000256" key="13">
    <source>
        <dbReference type="ARBA" id="ARBA00023209"/>
    </source>
</evidence>
<dbReference type="Gene3D" id="1.20.120.1760">
    <property type="match status" value="1"/>
</dbReference>
<comment type="caution">
    <text evidence="19">The sequence shown here is derived from an EMBL/GenBank/DDBJ whole genome shotgun (WGS) entry which is preliminary data.</text>
</comment>
<keyword evidence="8 17" id="KW-0808">Transferase</keyword>
<reference evidence="19 20" key="1">
    <citation type="submission" date="2019-03" db="EMBL/GenBank/DDBJ databases">
        <title>Genomic Encyclopedia of Type Strains, Phase IV (KMG-IV): sequencing the most valuable type-strain genomes for metagenomic binning, comparative biology and taxonomic classification.</title>
        <authorList>
            <person name="Goeker M."/>
        </authorList>
    </citation>
    <scope>NUCLEOTIDE SEQUENCE [LARGE SCALE GENOMIC DNA]</scope>
    <source>
        <strain evidence="19 20">LX-B</strain>
    </source>
</reference>
<comment type="similarity">
    <text evidence="4 17">Belongs to the CDP-alcohol phosphatidyltransferase class-I family.</text>
</comment>
<evidence type="ECO:0000256" key="8">
    <source>
        <dbReference type="ARBA" id="ARBA00022679"/>
    </source>
</evidence>
<feature type="transmembrane region" description="Helical" evidence="18">
    <location>
        <begin position="7"/>
        <end position="26"/>
    </location>
</feature>
<dbReference type="InterPro" id="IPR048254">
    <property type="entry name" value="CDP_ALCOHOL_P_TRANSF_CS"/>
</dbReference>
<evidence type="ECO:0000256" key="9">
    <source>
        <dbReference type="ARBA" id="ARBA00022692"/>
    </source>
</evidence>
<evidence type="ECO:0000256" key="4">
    <source>
        <dbReference type="ARBA" id="ARBA00010441"/>
    </source>
</evidence>